<keyword evidence="1" id="KW-0489">Methyltransferase</keyword>
<organism evidence="5 6">
    <name type="scientific">Rhipicephalus sanguineus</name>
    <name type="common">Brown dog tick</name>
    <name type="synonym">Ixodes sanguineus</name>
    <dbReference type="NCBI Taxonomy" id="34632"/>
    <lineage>
        <taxon>Eukaryota</taxon>
        <taxon>Metazoa</taxon>
        <taxon>Ecdysozoa</taxon>
        <taxon>Arthropoda</taxon>
        <taxon>Chelicerata</taxon>
        <taxon>Arachnida</taxon>
        <taxon>Acari</taxon>
        <taxon>Parasitiformes</taxon>
        <taxon>Ixodida</taxon>
        <taxon>Ixodoidea</taxon>
        <taxon>Ixodidae</taxon>
        <taxon>Rhipicephalinae</taxon>
        <taxon>Rhipicephalus</taxon>
        <taxon>Rhipicephalus</taxon>
    </lineage>
</organism>
<proteinExistence type="inferred from homology"/>
<evidence type="ECO:0000256" key="1">
    <source>
        <dbReference type="ARBA" id="ARBA00022603"/>
    </source>
</evidence>
<comment type="similarity">
    <text evidence="4">Belongs to the class I-like SAM-binding methyltransferase superfamily. Cation-dependent O-methyltransferase family.</text>
</comment>
<dbReference type="Proteomes" id="UP000821837">
    <property type="component" value="Unassembled WGS sequence"/>
</dbReference>
<dbReference type="SUPFAM" id="SSF53335">
    <property type="entry name" value="S-adenosyl-L-methionine-dependent methyltransferases"/>
    <property type="match status" value="1"/>
</dbReference>
<name>A0A9D4Q6A1_RHISA</name>
<comment type="caution">
    <text evidence="5">The sequence shown here is derived from an EMBL/GenBank/DDBJ whole genome shotgun (WGS) entry which is preliminary data.</text>
</comment>
<protein>
    <recommendedName>
        <fullName evidence="7">O-methyltransferase</fullName>
    </recommendedName>
</protein>
<dbReference type="Gene3D" id="3.40.50.150">
    <property type="entry name" value="Vaccinia Virus protein VP39"/>
    <property type="match status" value="1"/>
</dbReference>
<dbReference type="InterPro" id="IPR002935">
    <property type="entry name" value="SAM_O-MeTrfase"/>
</dbReference>
<accession>A0A9D4Q6A1</accession>
<sequence>MVFTQVPFLRYLDELIARGKSNSFDFIFIDADKKSIDDYYERSLQLVKHNGIIAVDNVLWHARTFNPTANDLDTEAIRRLNQKLATDERVQISMVTVADGVTFVLKK</sequence>
<evidence type="ECO:0000256" key="4">
    <source>
        <dbReference type="ARBA" id="ARBA00023453"/>
    </source>
</evidence>
<reference evidence="5" key="2">
    <citation type="submission" date="2021-09" db="EMBL/GenBank/DDBJ databases">
        <authorList>
            <person name="Jia N."/>
            <person name="Wang J."/>
            <person name="Shi W."/>
            <person name="Du L."/>
            <person name="Sun Y."/>
            <person name="Zhan W."/>
            <person name="Jiang J."/>
            <person name="Wang Q."/>
            <person name="Zhang B."/>
            <person name="Ji P."/>
            <person name="Sakyi L.B."/>
            <person name="Cui X."/>
            <person name="Yuan T."/>
            <person name="Jiang B."/>
            <person name="Yang W."/>
            <person name="Lam T.T.-Y."/>
            <person name="Chang Q."/>
            <person name="Ding S."/>
            <person name="Wang X."/>
            <person name="Zhu J."/>
            <person name="Ruan X."/>
            <person name="Zhao L."/>
            <person name="Wei J."/>
            <person name="Que T."/>
            <person name="Du C."/>
            <person name="Cheng J."/>
            <person name="Dai P."/>
            <person name="Han X."/>
            <person name="Huang E."/>
            <person name="Gao Y."/>
            <person name="Liu J."/>
            <person name="Shao H."/>
            <person name="Ye R."/>
            <person name="Li L."/>
            <person name="Wei W."/>
            <person name="Wang X."/>
            <person name="Wang C."/>
            <person name="Huo Q."/>
            <person name="Li W."/>
            <person name="Guo W."/>
            <person name="Chen H."/>
            <person name="Chen S."/>
            <person name="Zhou L."/>
            <person name="Zhou L."/>
            <person name="Ni X."/>
            <person name="Tian J."/>
            <person name="Zhou Y."/>
            <person name="Sheng Y."/>
            <person name="Liu T."/>
            <person name="Pan Y."/>
            <person name="Xia L."/>
            <person name="Li J."/>
            <person name="Zhao F."/>
            <person name="Cao W."/>
        </authorList>
    </citation>
    <scope>NUCLEOTIDE SEQUENCE</scope>
    <source>
        <strain evidence="5">Rsan-2018</strain>
        <tissue evidence="5">Larvae</tissue>
    </source>
</reference>
<keyword evidence="3" id="KW-0949">S-adenosyl-L-methionine</keyword>
<reference evidence="5" key="1">
    <citation type="journal article" date="2020" name="Cell">
        <title>Large-Scale Comparative Analyses of Tick Genomes Elucidate Their Genetic Diversity and Vector Capacities.</title>
        <authorList>
            <consortium name="Tick Genome and Microbiome Consortium (TIGMIC)"/>
            <person name="Jia N."/>
            <person name="Wang J."/>
            <person name="Shi W."/>
            <person name="Du L."/>
            <person name="Sun Y."/>
            <person name="Zhan W."/>
            <person name="Jiang J.F."/>
            <person name="Wang Q."/>
            <person name="Zhang B."/>
            <person name="Ji P."/>
            <person name="Bell-Sakyi L."/>
            <person name="Cui X.M."/>
            <person name="Yuan T.T."/>
            <person name="Jiang B.G."/>
            <person name="Yang W.F."/>
            <person name="Lam T.T."/>
            <person name="Chang Q.C."/>
            <person name="Ding S.J."/>
            <person name="Wang X.J."/>
            <person name="Zhu J.G."/>
            <person name="Ruan X.D."/>
            <person name="Zhao L."/>
            <person name="Wei J.T."/>
            <person name="Ye R.Z."/>
            <person name="Que T.C."/>
            <person name="Du C.H."/>
            <person name="Zhou Y.H."/>
            <person name="Cheng J.X."/>
            <person name="Dai P.F."/>
            <person name="Guo W.B."/>
            <person name="Han X.H."/>
            <person name="Huang E.J."/>
            <person name="Li L.F."/>
            <person name="Wei W."/>
            <person name="Gao Y.C."/>
            <person name="Liu J.Z."/>
            <person name="Shao H.Z."/>
            <person name="Wang X."/>
            <person name="Wang C.C."/>
            <person name="Yang T.C."/>
            <person name="Huo Q.B."/>
            <person name="Li W."/>
            <person name="Chen H.Y."/>
            <person name="Chen S.E."/>
            <person name="Zhou L.G."/>
            <person name="Ni X.B."/>
            <person name="Tian J.H."/>
            <person name="Sheng Y."/>
            <person name="Liu T."/>
            <person name="Pan Y.S."/>
            <person name="Xia L.Y."/>
            <person name="Li J."/>
            <person name="Zhao F."/>
            <person name="Cao W.C."/>
        </authorList>
    </citation>
    <scope>NUCLEOTIDE SEQUENCE</scope>
    <source>
        <strain evidence="5">Rsan-2018</strain>
    </source>
</reference>
<dbReference type="InterPro" id="IPR029063">
    <property type="entry name" value="SAM-dependent_MTases_sf"/>
</dbReference>
<evidence type="ECO:0000313" key="6">
    <source>
        <dbReference type="Proteomes" id="UP000821837"/>
    </source>
</evidence>
<dbReference type="PROSITE" id="PS51682">
    <property type="entry name" value="SAM_OMT_I"/>
    <property type="match status" value="1"/>
</dbReference>
<evidence type="ECO:0000256" key="3">
    <source>
        <dbReference type="ARBA" id="ARBA00022691"/>
    </source>
</evidence>
<dbReference type="GO" id="GO:0008171">
    <property type="term" value="F:O-methyltransferase activity"/>
    <property type="evidence" value="ECO:0007669"/>
    <property type="project" value="InterPro"/>
</dbReference>
<dbReference type="GO" id="GO:0008757">
    <property type="term" value="F:S-adenosylmethionine-dependent methyltransferase activity"/>
    <property type="evidence" value="ECO:0007669"/>
    <property type="project" value="TreeGrafter"/>
</dbReference>
<gene>
    <name evidence="5" type="ORF">HPB52_011010</name>
</gene>
<keyword evidence="2" id="KW-0808">Transferase</keyword>
<dbReference type="InterPro" id="IPR050362">
    <property type="entry name" value="Cation-dep_OMT"/>
</dbReference>
<dbReference type="PANTHER" id="PTHR10509">
    <property type="entry name" value="O-METHYLTRANSFERASE-RELATED"/>
    <property type="match status" value="1"/>
</dbReference>
<evidence type="ECO:0000313" key="5">
    <source>
        <dbReference type="EMBL" id="KAH7968748.1"/>
    </source>
</evidence>
<dbReference type="EMBL" id="JABSTV010001248">
    <property type="protein sequence ID" value="KAH7968748.1"/>
    <property type="molecule type" value="Genomic_DNA"/>
</dbReference>
<dbReference type="AlphaFoldDB" id="A0A9D4Q6A1"/>
<evidence type="ECO:0008006" key="7">
    <source>
        <dbReference type="Google" id="ProtNLM"/>
    </source>
</evidence>
<dbReference type="Pfam" id="PF01596">
    <property type="entry name" value="Methyltransf_3"/>
    <property type="match status" value="1"/>
</dbReference>
<keyword evidence="6" id="KW-1185">Reference proteome</keyword>
<evidence type="ECO:0000256" key="2">
    <source>
        <dbReference type="ARBA" id="ARBA00022679"/>
    </source>
</evidence>
<dbReference type="VEuPathDB" id="VectorBase:RSAN_030029"/>
<dbReference type="PANTHER" id="PTHR10509:SF93">
    <property type="entry name" value="CATECHOL O-METHYLTRANSFERASE DOMAIN-CONTAINING PROTEIN 1"/>
    <property type="match status" value="1"/>
</dbReference>
<dbReference type="GO" id="GO:0032259">
    <property type="term" value="P:methylation"/>
    <property type="evidence" value="ECO:0007669"/>
    <property type="project" value="UniProtKB-KW"/>
</dbReference>